<reference evidence="2 3" key="1">
    <citation type="submission" date="2019-03" db="EMBL/GenBank/DDBJ databases">
        <title>Genomic Encyclopedia of Type Strains, Phase IV (KMG-IV): sequencing the most valuable type-strain genomes for metagenomic binning, comparative biology and taxonomic classification.</title>
        <authorList>
            <person name="Goeker M."/>
        </authorList>
    </citation>
    <scope>NUCLEOTIDE SEQUENCE [LARGE SCALE GENOMIC DNA]</scope>
    <source>
        <strain evidence="2 3">JA181</strain>
    </source>
</reference>
<protein>
    <submittedName>
        <fullName evidence="2">Uncharacterized protein</fullName>
    </submittedName>
</protein>
<organism evidence="2 3">
    <name type="scientific">Rhodovulum visakhapatnamense</name>
    <dbReference type="NCBI Taxonomy" id="364297"/>
    <lineage>
        <taxon>Bacteria</taxon>
        <taxon>Pseudomonadati</taxon>
        <taxon>Pseudomonadota</taxon>
        <taxon>Alphaproteobacteria</taxon>
        <taxon>Rhodobacterales</taxon>
        <taxon>Paracoccaceae</taxon>
        <taxon>Rhodovulum</taxon>
    </lineage>
</organism>
<gene>
    <name evidence="2" type="ORF">EV657_101132</name>
</gene>
<evidence type="ECO:0000313" key="3">
    <source>
        <dbReference type="Proteomes" id="UP000295484"/>
    </source>
</evidence>
<evidence type="ECO:0000256" key="1">
    <source>
        <dbReference type="SAM" id="SignalP"/>
    </source>
</evidence>
<dbReference type="RefSeq" id="WP_134076822.1">
    <property type="nucleotide sequence ID" value="NZ_SOEB01000001.1"/>
</dbReference>
<sequence length="126" mass="13693">MRLVGFQGAVLAVLLAGPALAEPALLKVDFGFFPKGTTCQPYGTGGKVTMKEGREIRFKIKGDTGHVSFRCKQPDGRSFEVQTGRLLPTGNPSMVAVQINQDDHAHVLWDDGGLRKTVVADVLKWK</sequence>
<comment type="caution">
    <text evidence="2">The sequence shown here is derived from an EMBL/GenBank/DDBJ whole genome shotgun (WGS) entry which is preliminary data.</text>
</comment>
<dbReference type="EMBL" id="SOEB01000001">
    <property type="protein sequence ID" value="TDX33704.1"/>
    <property type="molecule type" value="Genomic_DNA"/>
</dbReference>
<accession>A0A4V3GV67</accession>
<feature type="signal peptide" evidence="1">
    <location>
        <begin position="1"/>
        <end position="21"/>
    </location>
</feature>
<name>A0A4V3GV67_9RHOB</name>
<keyword evidence="1" id="KW-0732">Signal</keyword>
<proteinExistence type="predicted"/>
<feature type="chain" id="PRO_5020292949" evidence="1">
    <location>
        <begin position="22"/>
        <end position="126"/>
    </location>
</feature>
<dbReference type="AlphaFoldDB" id="A0A4V3GV67"/>
<dbReference type="Proteomes" id="UP000295484">
    <property type="component" value="Unassembled WGS sequence"/>
</dbReference>
<evidence type="ECO:0000313" key="2">
    <source>
        <dbReference type="EMBL" id="TDX33704.1"/>
    </source>
</evidence>